<dbReference type="Pfam" id="PF14012">
    <property type="entry name" value="DUF4229"/>
    <property type="match status" value="1"/>
</dbReference>
<reference evidence="2 3" key="1">
    <citation type="submission" date="2020-03" db="EMBL/GenBank/DDBJ databases">
        <title>Two novel Motilibacter sp.</title>
        <authorList>
            <person name="Liu S."/>
        </authorList>
    </citation>
    <scope>NUCLEOTIDE SEQUENCE [LARGE SCALE GENOMIC DNA]</scope>
    <source>
        <strain evidence="2 3">E257</strain>
    </source>
</reference>
<proteinExistence type="predicted"/>
<keyword evidence="1" id="KW-0472">Membrane</keyword>
<keyword evidence="1" id="KW-1133">Transmembrane helix</keyword>
<comment type="caution">
    <text evidence="2">The sequence shown here is derived from an EMBL/GenBank/DDBJ whole genome shotgun (WGS) entry which is preliminary data.</text>
</comment>
<name>A0ABX0GYP7_9ACTN</name>
<accession>A0ABX0GYP7</accession>
<feature type="transmembrane region" description="Helical" evidence="1">
    <location>
        <begin position="7"/>
        <end position="27"/>
    </location>
</feature>
<dbReference type="Proteomes" id="UP000800981">
    <property type="component" value="Unassembled WGS sequence"/>
</dbReference>
<evidence type="ECO:0000256" key="1">
    <source>
        <dbReference type="SAM" id="Phobius"/>
    </source>
</evidence>
<dbReference type="InterPro" id="IPR025323">
    <property type="entry name" value="DUF4229"/>
</dbReference>
<protein>
    <submittedName>
        <fullName evidence="2">DUF4229 domain-containing protein</fullName>
    </submittedName>
</protein>
<gene>
    <name evidence="2" type="ORF">G9H71_14035</name>
</gene>
<dbReference type="EMBL" id="JAANNP010000012">
    <property type="protein sequence ID" value="NHC14904.1"/>
    <property type="molecule type" value="Genomic_DNA"/>
</dbReference>
<feature type="transmembrane region" description="Helical" evidence="1">
    <location>
        <begin position="33"/>
        <end position="50"/>
    </location>
</feature>
<sequence>MQRHPVLAFFALRTALLVAVALVLWVIGVNGALALLIALVVSSLLSLKLLSKQRDAVSEAIAARVDRTRGRLDAAAAAEDE</sequence>
<evidence type="ECO:0000313" key="3">
    <source>
        <dbReference type="Proteomes" id="UP000800981"/>
    </source>
</evidence>
<keyword evidence="1" id="KW-0812">Transmembrane</keyword>
<keyword evidence="3" id="KW-1185">Reference proteome</keyword>
<organism evidence="2 3">
    <name type="scientific">Motilibacter deserti</name>
    <dbReference type="NCBI Taxonomy" id="2714956"/>
    <lineage>
        <taxon>Bacteria</taxon>
        <taxon>Bacillati</taxon>
        <taxon>Actinomycetota</taxon>
        <taxon>Actinomycetes</taxon>
        <taxon>Motilibacterales</taxon>
        <taxon>Motilibacteraceae</taxon>
        <taxon>Motilibacter</taxon>
    </lineage>
</organism>
<dbReference type="RefSeq" id="WP_166282866.1">
    <property type="nucleotide sequence ID" value="NZ_JAANNP010000012.1"/>
</dbReference>
<evidence type="ECO:0000313" key="2">
    <source>
        <dbReference type="EMBL" id="NHC14904.1"/>
    </source>
</evidence>